<dbReference type="EMBL" id="CP036259">
    <property type="protein sequence ID" value="QDR79796.1"/>
    <property type="molecule type" value="Genomic_DNA"/>
</dbReference>
<proteinExistence type="predicted"/>
<feature type="chain" id="PRO_5039694395" evidence="1">
    <location>
        <begin position="25"/>
        <end position="154"/>
    </location>
</feature>
<dbReference type="Proteomes" id="UP000320776">
    <property type="component" value="Chromosome"/>
</dbReference>
<keyword evidence="3" id="KW-1185">Reference proteome</keyword>
<dbReference type="RefSeq" id="WP_144349391.1">
    <property type="nucleotide sequence ID" value="NZ_CP036259.1"/>
</dbReference>
<dbReference type="OrthoDB" id="1681363at2"/>
<keyword evidence="1" id="KW-0732">Signal</keyword>
<reference evidence="2 3" key="1">
    <citation type="submission" date="2019-02" db="EMBL/GenBank/DDBJ databases">
        <title>Closed genome of Sporomusa termitida DSM 4440.</title>
        <authorList>
            <person name="Poehlein A."/>
            <person name="Daniel R."/>
        </authorList>
    </citation>
    <scope>NUCLEOTIDE SEQUENCE [LARGE SCALE GENOMIC DNA]</scope>
    <source>
        <strain evidence="2 3">DSM 4440</strain>
    </source>
</reference>
<name>A0A517DRA3_9FIRM</name>
<evidence type="ECO:0000313" key="3">
    <source>
        <dbReference type="Proteomes" id="UP000320776"/>
    </source>
</evidence>
<evidence type="ECO:0000313" key="2">
    <source>
        <dbReference type="EMBL" id="QDR79796.1"/>
    </source>
</evidence>
<dbReference type="Gene3D" id="2.60.40.2870">
    <property type="match status" value="1"/>
</dbReference>
<evidence type="ECO:0000256" key="1">
    <source>
        <dbReference type="SAM" id="SignalP"/>
    </source>
</evidence>
<feature type="signal peptide" evidence="1">
    <location>
        <begin position="1"/>
        <end position="24"/>
    </location>
</feature>
<sequence length="154" mass="16889">MKKSVAFVLLVCMAVFWGSTVATAGPAPALTKVDIHAFTAQSYNYQWKLTPASYPKSMNAYSFSGSELYMDVIYGGIPNWNLTFIKVNGTQYKHSQLFDHQFFITNSGGSVVGYKIIYKIPPTYLSASNTVSVTSRGTNGGSRDSIATNIKFVK</sequence>
<gene>
    <name evidence="2" type="ORF">SPTER_10960</name>
</gene>
<organism evidence="2 3">
    <name type="scientific">Sporomusa termitida</name>
    <dbReference type="NCBI Taxonomy" id="2377"/>
    <lineage>
        <taxon>Bacteria</taxon>
        <taxon>Bacillati</taxon>
        <taxon>Bacillota</taxon>
        <taxon>Negativicutes</taxon>
        <taxon>Selenomonadales</taxon>
        <taxon>Sporomusaceae</taxon>
        <taxon>Sporomusa</taxon>
    </lineage>
</organism>
<accession>A0A517DRA3</accession>
<dbReference type="AlphaFoldDB" id="A0A517DRA3"/>
<dbReference type="KEGG" id="sted:SPTER_10960"/>
<protein>
    <submittedName>
        <fullName evidence="2">Uncharacterized protein</fullName>
    </submittedName>
</protein>